<evidence type="ECO:0000313" key="11">
    <source>
        <dbReference type="Proteomes" id="UP000185478"/>
    </source>
</evidence>
<evidence type="ECO:0000256" key="2">
    <source>
        <dbReference type="ARBA" id="ARBA00011738"/>
    </source>
</evidence>
<dbReference type="Gene3D" id="3.40.140.10">
    <property type="entry name" value="Cytidine Deaminase, domain 2"/>
    <property type="match status" value="1"/>
</dbReference>
<dbReference type="CDD" id="cd01285">
    <property type="entry name" value="nucleoside_deaminase"/>
    <property type="match status" value="1"/>
</dbReference>
<sequence>MGRALDVARSTPARDVPVGAIILNADGEEIAAATNRRETDQDPTAHAEVLAIRQAVKNHHDGWRLGDCTLVVTLEPCAMCAGAILGARVGRLYFGAYEPKTGHVGSVHDTLRDPLALHRVETRGGIRQQECEKLLADFFSPLRGR</sequence>
<dbReference type="STRING" id="1431546.CAQU_00570"/>
<evidence type="ECO:0000313" key="10">
    <source>
        <dbReference type="EMBL" id="APT83827.1"/>
    </source>
</evidence>
<dbReference type="GO" id="GO:0008270">
    <property type="term" value="F:zinc ion binding"/>
    <property type="evidence" value="ECO:0007669"/>
    <property type="project" value="UniProtKB-UniRule"/>
</dbReference>
<gene>
    <name evidence="8" type="primary">tadA</name>
    <name evidence="10" type="ORF">CAQU_00570</name>
</gene>
<keyword evidence="5 8" id="KW-0378">Hydrolase</keyword>
<protein>
    <recommendedName>
        <fullName evidence="8">tRNA-specific adenosine deaminase</fullName>
        <ecNumber evidence="8">3.5.4.33</ecNumber>
    </recommendedName>
</protein>
<keyword evidence="11" id="KW-1185">Reference proteome</keyword>
<dbReference type="InterPro" id="IPR016193">
    <property type="entry name" value="Cytidine_deaminase-like"/>
</dbReference>
<dbReference type="AlphaFoldDB" id="A0A1L7CDB5"/>
<dbReference type="KEGG" id="caqu:CAQU_00570"/>
<comment type="catalytic activity">
    <reaction evidence="7 8">
        <text>adenosine(34) in tRNA + H2O + H(+) = inosine(34) in tRNA + NH4(+)</text>
        <dbReference type="Rhea" id="RHEA:43168"/>
        <dbReference type="Rhea" id="RHEA-COMP:10373"/>
        <dbReference type="Rhea" id="RHEA-COMP:10374"/>
        <dbReference type="ChEBI" id="CHEBI:15377"/>
        <dbReference type="ChEBI" id="CHEBI:15378"/>
        <dbReference type="ChEBI" id="CHEBI:28938"/>
        <dbReference type="ChEBI" id="CHEBI:74411"/>
        <dbReference type="ChEBI" id="CHEBI:82852"/>
        <dbReference type="EC" id="3.5.4.33"/>
    </reaction>
</comment>
<keyword evidence="6 8" id="KW-0862">Zinc</keyword>
<proteinExistence type="inferred from homology"/>
<dbReference type="PROSITE" id="PS00903">
    <property type="entry name" value="CYT_DCMP_DEAMINASES_1"/>
    <property type="match status" value="1"/>
</dbReference>
<dbReference type="InterPro" id="IPR002125">
    <property type="entry name" value="CMP_dCMP_dom"/>
</dbReference>
<evidence type="ECO:0000256" key="1">
    <source>
        <dbReference type="ARBA" id="ARBA00010669"/>
    </source>
</evidence>
<evidence type="ECO:0000256" key="7">
    <source>
        <dbReference type="ARBA" id="ARBA00048045"/>
    </source>
</evidence>
<comment type="cofactor">
    <cofactor evidence="8">
        <name>Zn(2+)</name>
        <dbReference type="ChEBI" id="CHEBI:29105"/>
    </cofactor>
    <text evidence="8">Binds 1 zinc ion per subunit.</text>
</comment>
<keyword evidence="4 8" id="KW-0479">Metal-binding</keyword>
<dbReference type="HAMAP" id="MF_00972">
    <property type="entry name" value="tRNA_aden_deaminase"/>
    <property type="match status" value="1"/>
</dbReference>
<dbReference type="InterPro" id="IPR016192">
    <property type="entry name" value="APOBEC/CMP_deaminase_Zn-bd"/>
</dbReference>
<accession>A0A1L7CDB5</accession>
<comment type="subunit">
    <text evidence="2 8">Homodimer.</text>
</comment>
<dbReference type="GO" id="GO:0052717">
    <property type="term" value="F:tRNA-specific adenosine-34 deaminase activity"/>
    <property type="evidence" value="ECO:0007669"/>
    <property type="project" value="UniProtKB-UniRule"/>
</dbReference>
<dbReference type="PANTHER" id="PTHR11079">
    <property type="entry name" value="CYTOSINE DEAMINASE FAMILY MEMBER"/>
    <property type="match status" value="1"/>
</dbReference>
<comment type="function">
    <text evidence="8">Catalyzes the deamination of adenosine to inosine at the wobble position 34 of tRNA(Arg2).</text>
</comment>
<name>A0A1L7CDB5_9CORY</name>
<evidence type="ECO:0000256" key="3">
    <source>
        <dbReference type="ARBA" id="ARBA00022694"/>
    </source>
</evidence>
<evidence type="ECO:0000256" key="8">
    <source>
        <dbReference type="HAMAP-Rule" id="MF_00972"/>
    </source>
</evidence>
<keyword evidence="3 8" id="KW-0819">tRNA processing</keyword>
<dbReference type="InterPro" id="IPR028883">
    <property type="entry name" value="tRNA_aden_deaminase"/>
</dbReference>
<feature type="binding site" evidence="8">
    <location>
        <position position="80"/>
    </location>
    <ligand>
        <name>Zn(2+)</name>
        <dbReference type="ChEBI" id="CHEBI:29105"/>
        <note>catalytic</note>
    </ligand>
</feature>
<evidence type="ECO:0000259" key="9">
    <source>
        <dbReference type="PROSITE" id="PS51747"/>
    </source>
</evidence>
<dbReference type="EC" id="3.5.4.33" evidence="8"/>
<feature type="binding site" evidence="8">
    <location>
        <position position="77"/>
    </location>
    <ligand>
        <name>Zn(2+)</name>
        <dbReference type="ChEBI" id="CHEBI:29105"/>
        <note>catalytic</note>
    </ligand>
</feature>
<comment type="similarity">
    <text evidence="1">Belongs to the cytidine and deoxycytidylate deaminase family. ADAT2 subfamily.</text>
</comment>
<dbReference type="Pfam" id="PF00383">
    <property type="entry name" value="dCMP_cyt_deam_1"/>
    <property type="match status" value="1"/>
</dbReference>
<organism evidence="10 11">
    <name type="scientific">Corynebacterium aquilae DSM 44791</name>
    <dbReference type="NCBI Taxonomy" id="1431546"/>
    <lineage>
        <taxon>Bacteria</taxon>
        <taxon>Bacillati</taxon>
        <taxon>Actinomycetota</taxon>
        <taxon>Actinomycetes</taxon>
        <taxon>Mycobacteriales</taxon>
        <taxon>Corynebacteriaceae</taxon>
        <taxon>Corynebacterium</taxon>
    </lineage>
</organism>
<dbReference type="PROSITE" id="PS51747">
    <property type="entry name" value="CYT_DCMP_DEAMINASES_2"/>
    <property type="match status" value="1"/>
</dbReference>
<reference evidence="10 11" key="1">
    <citation type="submission" date="2014-08" db="EMBL/GenBank/DDBJ databases">
        <title>Complete genome sequence of Corynebacterium aquilae S-613T(T) (=DSM 44791(T)), isolated from the choana of a healthy golden eagle.</title>
        <authorList>
            <person name="Ruckert C."/>
            <person name="Albersmeier A."/>
            <person name="Winkler A."/>
            <person name="Kalinowski J."/>
        </authorList>
    </citation>
    <scope>NUCLEOTIDE SEQUENCE [LARGE SCALE GENOMIC DNA]</scope>
    <source>
        <strain evidence="10 11">S-613</strain>
    </source>
</reference>
<evidence type="ECO:0000256" key="6">
    <source>
        <dbReference type="ARBA" id="ARBA00022833"/>
    </source>
</evidence>
<evidence type="ECO:0000256" key="5">
    <source>
        <dbReference type="ARBA" id="ARBA00022801"/>
    </source>
</evidence>
<feature type="binding site" evidence="8">
    <location>
        <position position="46"/>
    </location>
    <ligand>
        <name>Zn(2+)</name>
        <dbReference type="ChEBI" id="CHEBI:29105"/>
        <note>catalytic</note>
    </ligand>
</feature>
<dbReference type="PANTHER" id="PTHR11079:SF202">
    <property type="entry name" value="TRNA-SPECIFIC ADENOSINE DEAMINASE"/>
    <property type="match status" value="1"/>
</dbReference>
<dbReference type="EMBL" id="CP009245">
    <property type="protein sequence ID" value="APT83827.1"/>
    <property type="molecule type" value="Genomic_DNA"/>
</dbReference>
<feature type="domain" description="CMP/dCMP-type deaminase" evidence="9">
    <location>
        <begin position="1"/>
        <end position="142"/>
    </location>
</feature>
<dbReference type="GO" id="GO:0002100">
    <property type="term" value="P:tRNA wobble adenosine to inosine editing"/>
    <property type="evidence" value="ECO:0007669"/>
    <property type="project" value="UniProtKB-UniRule"/>
</dbReference>
<dbReference type="Proteomes" id="UP000185478">
    <property type="component" value="Chromosome"/>
</dbReference>
<feature type="active site" description="Proton donor" evidence="8">
    <location>
        <position position="48"/>
    </location>
</feature>
<evidence type="ECO:0000256" key="4">
    <source>
        <dbReference type="ARBA" id="ARBA00022723"/>
    </source>
</evidence>
<dbReference type="SUPFAM" id="SSF53927">
    <property type="entry name" value="Cytidine deaminase-like"/>
    <property type="match status" value="1"/>
</dbReference>